<evidence type="ECO:0000313" key="3">
    <source>
        <dbReference type="Proteomes" id="UP000320582"/>
    </source>
</evidence>
<accession>A0A543K4D5</accession>
<dbReference type="AlphaFoldDB" id="A0A543K4D5"/>
<keyword evidence="1" id="KW-0812">Transmembrane</keyword>
<comment type="caution">
    <text evidence="2">The sequence shown here is derived from an EMBL/GenBank/DDBJ whole genome shotgun (WGS) entry which is preliminary data.</text>
</comment>
<gene>
    <name evidence="2" type="ORF">BD293_4261</name>
</gene>
<keyword evidence="3" id="KW-1185">Reference proteome</keyword>
<protein>
    <submittedName>
        <fullName evidence="2">Uncharacterized protein</fullName>
    </submittedName>
</protein>
<feature type="transmembrane region" description="Helical" evidence="1">
    <location>
        <begin position="51"/>
        <end position="70"/>
    </location>
</feature>
<keyword evidence="1" id="KW-1133">Transmembrane helix</keyword>
<sequence>MSLAPKSRAIGPRSSIAARIPSIIFWSFSTALTGSGVFFSLRPSMPDTVSALAIALVTTSALTFGAFNLFHYAGAQAGKTEKPGAGLASHVDIDVKPRFRELALAAGLAVILLSSWFSFSSMVYMRFGPELQRAMNDEVQAPLIAPIRDLEASFAKIEIDARRLADVAGARSAVEARVGGQCVDSRPGNGPIAALIASHATATAAIAADAATLRQQAGQALRAIRGASEQAAVDGAYQIAQGVLSDPARLSILASAEALEAGYNGGGFVQDGRQILCPRGAPTMVPVLDTLLDSARANVALPVSPPVFRQASLVDSAMWQFRSALSFGANRIPDVGGWYLLLFGLVALALDMSGAATAHLAGRLRGGNLTADEIGQLETTEAIMENFIWDTPESYRRNGSGNVVEAFFNSVLVIPTEEDSRETAEIISALRRFASAYNLRADVTRTARLLADLPDQMRYLQRRMRRRGFDGELIDIYTASLEDWELIERHRRELRKIFGRAARIETQRFDLAPQPDNVMSLHAHG</sequence>
<keyword evidence="1" id="KW-0472">Membrane</keyword>
<proteinExistence type="predicted"/>
<name>A0A543K4D5_9RHOB</name>
<dbReference type="Proteomes" id="UP000320582">
    <property type="component" value="Unassembled WGS sequence"/>
</dbReference>
<dbReference type="EMBL" id="VFPT01000004">
    <property type="protein sequence ID" value="TQM89943.1"/>
    <property type="molecule type" value="Genomic_DNA"/>
</dbReference>
<feature type="transmembrane region" description="Helical" evidence="1">
    <location>
        <begin position="102"/>
        <end position="125"/>
    </location>
</feature>
<feature type="transmembrane region" description="Helical" evidence="1">
    <location>
        <begin position="20"/>
        <end position="39"/>
    </location>
</feature>
<reference evidence="2 3" key="1">
    <citation type="submission" date="2019-06" db="EMBL/GenBank/DDBJ databases">
        <title>Genomic Encyclopedia of Archaeal and Bacterial Type Strains, Phase II (KMG-II): from individual species to whole genera.</title>
        <authorList>
            <person name="Goeker M."/>
        </authorList>
    </citation>
    <scope>NUCLEOTIDE SEQUENCE [LARGE SCALE GENOMIC DNA]</scope>
    <source>
        <strain evidence="2 3">DSM 18423</strain>
    </source>
</reference>
<evidence type="ECO:0000313" key="2">
    <source>
        <dbReference type="EMBL" id="TQM89943.1"/>
    </source>
</evidence>
<dbReference type="RefSeq" id="WP_246086426.1">
    <property type="nucleotide sequence ID" value="NZ_VFPT01000004.1"/>
</dbReference>
<evidence type="ECO:0000256" key="1">
    <source>
        <dbReference type="SAM" id="Phobius"/>
    </source>
</evidence>
<organism evidence="2 3">
    <name type="scientific">Roseinatronobacter monicus</name>
    <dbReference type="NCBI Taxonomy" id="393481"/>
    <lineage>
        <taxon>Bacteria</taxon>
        <taxon>Pseudomonadati</taxon>
        <taxon>Pseudomonadota</taxon>
        <taxon>Alphaproteobacteria</taxon>
        <taxon>Rhodobacterales</taxon>
        <taxon>Paracoccaceae</taxon>
        <taxon>Roseinatronobacter</taxon>
    </lineage>
</organism>